<evidence type="ECO:0000313" key="2">
    <source>
        <dbReference type="Proteomes" id="UP001432251"/>
    </source>
</evidence>
<dbReference type="EMBL" id="CP146022">
    <property type="protein sequence ID" value="WWQ66722.1"/>
    <property type="molecule type" value="Genomic_DNA"/>
</dbReference>
<evidence type="ECO:0000313" key="1">
    <source>
        <dbReference type="EMBL" id="WWQ66722.1"/>
    </source>
</evidence>
<protein>
    <submittedName>
        <fullName evidence="1">Uncharacterized protein</fullName>
    </submittedName>
</protein>
<sequence length="122" mass="13412">MTHELAAEPVIRTPARSRQWIAPLVSTLVTLPVAFFAYLFAGLSGMACDSCTDAQLAAFDPSFARAFTVFGWGLTISVLVLLTAWLLPWEERFAARRVGFALAAPFAVVLTYVVFLVMVDWP</sequence>
<keyword evidence="2" id="KW-1185">Reference proteome</keyword>
<organism evidence="1 2">
    <name type="scientific">Streptomyces citrinus</name>
    <dbReference type="NCBI Taxonomy" id="3118173"/>
    <lineage>
        <taxon>Bacteria</taxon>
        <taxon>Bacillati</taxon>
        <taxon>Actinomycetota</taxon>
        <taxon>Actinomycetes</taxon>
        <taxon>Kitasatosporales</taxon>
        <taxon>Streptomycetaceae</taxon>
        <taxon>Streptomyces</taxon>
    </lineage>
</organism>
<reference evidence="1" key="1">
    <citation type="journal article" date="2025" name="Int. J. Syst. Evol. Microbiol.">
        <title>Streptomyces citrinus sp. nov., with yellow diffusible pigment.</title>
        <authorList>
            <person name="He Y."/>
            <person name="Yang E."/>
            <person name="Xu J."/>
            <person name="Sun Y."/>
            <person name="Sun L."/>
        </authorList>
    </citation>
    <scope>NUCLEOTIDE SEQUENCE</scope>
    <source>
        <strain evidence="1">Q6</strain>
    </source>
</reference>
<proteinExistence type="predicted"/>
<accession>A0ACD5AHK1</accession>
<name>A0ACD5AHK1_9ACTN</name>
<dbReference type="Proteomes" id="UP001432251">
    <property type="component" value="Chromosome"/>
</dbReference>
<gene>
    <name evidence="1" type="ORF">V2W30_27550</name>
</gene>